<evidence type="ECO:0000256" key="3">
    <source>
        <dbReference type="SAM" id="Phobius"/>
    </source>
</evidence>
<dbReference type="EnsemblProtists" id="EKX38589">
    <property type="protein sequence ID" value="EKX38589"/>
    <property type="gene ID" value="GUITHDRAFT_165195"/>
</dbReference>
<reference evidence="6" key="2">
    <citation type="submission" date="2012-11" db="EMBL/GenBank/DDBJ databases">
        <authorList>
            <person name="Kuo A."/>
            <person name="Curtis B.A."/>
            <person name="Tanifuji G."/>
            <person name="Burki F."/>
            <person name="Gruber A."/>
            <person name="Irimia M."/>
            <person name="Maruyama S."/>
            <person name="Arias M.C."/>
            <person name="Ball S.G."/>
            <person name="Gile G.H."/>
            <person name="Hirakawa Y."/>
            <person name="Hopkins J.F."/>
            <person name="Rensing S.A."/>
            <person name="Schmutz J."/>
            <person name="Symeonidi A."/>
            <person name="Elias M."/>
            <person name="Eveleigh R.J."/>
            <person name="Herman E.K."/>
            <person name="Klute M.J."/>
            <person name="Nakayama T."/>
            <person name="Obornik M."/>
            <person name="Reyes-Prieto A."/>
            <person name="Armbrust E.V."/>
            <person name="Aves S.J."/>
            <person name="Beiko R.G."/>
            <person name="Coutinho P."/>
            <person name="Dacks J.B."/>
            <person name="Durnford D.G."/>
            <person name="Fast N.M."/>
            <person name="Green B.R."/>
            <person name="Grisdale C."/>
            <person name="Hempe F."/>
            <person name="Henrissat B."/>
            <person name="Hoppner M.P."/>
            <person name="Ishida K.-I."/>
            <person name="Kim E."/>
            <person name="Koreny L."/>
            <person name="Kroth P.G."/>
            <person name="Liu Y."/>
            <person name="Malik S.-B."/>
            <person name="Maier U.G."/>
            <person name="McRose D."/>
            <person name="Mock T."/>
            <person name="Neilson J.A."/>
            <person name="Onodera N.T."/>
            <person name="Poole A.M."/>
            <person name="Pritham E.J."/>
            <person name="Richards T.A."/>
            <person name="Rocap G."/>
            <person name="Roy S.W."/>
            <person name="Sarai C."/>
            <person name="Schaack S."/>
            <person name="Shirato S."/>
            <person name="Slamovits C.H."/>
            <person name="Spencer D.F."/>
            <person name="Suzuki S."/>
            <person name="Worden A.Z."/>
            <person name="Zauner S."/>
            <person name="Barry K."/>
            <person name="Bell C."/>
            <person name="Bharti A.K."/>
            <person name="Crow J.A."/>
            <person name="Grimwood J."/>
            <person name="Kramer R."/>
            <person name="Lindquist E."/>
            <person name="Lucas S."/>
            <person name="Salamov A."/>
            <person name="McFadden G.I."/>
            <person name="Lane C.E."/>
            <person name="Keeling P.J."/>
            <person name="Gray M.W."/>
            <person name="Grigoriev I.V."/>
            <person name="Archibald J.M."/>
        </authorList>
    </citation>
    <scope>NUCLEOTIDE SEQUENCE</scope>
    <source>
        <strain evidence="6">CCMP2712</strain>
    </source>
</reference>
<proteinExistence type="predicted"/>
<keyword evidence="1" id="KW-0175">Coiled coil</keyword>
<organism evidence="4">
    <name type="scientific">Guillardia theta (strain CCMP2712)</name>
    <name type="common">Cryptophyte</name>
    <dbReference type="NCBI Taxonomy" id="905079"/>
    <lineage>
        <taxon>Eukaryota</taxon>
        <taxon>Cryptophyceae</taxon>
        <taxon>Pyrenomonadales</taxon>
        <taxon>Geminigeraceae</taxon>
        <taxon>Guillardia</taxon>
    </lineage>
</organism>
<feature type="transmembrane region" description="Helical" evidence="3">
    <location>
        <begin position="21"/>
        <end position="37"/>
    </location>
</feature>
<dbReference type="PaxDb" id="55529-EKX38589"/>
<dbReference type="RefSeq" id="XP_005825569.1">
    <property type="nucleotide sequence ID" value="XM_005825512.1"/>
</dbReference>
<evidence type="ECO:0000256" key="1">
    <source>
        <dbReference type="SAM" id="Coils"/>
    </source>
</evidence>
<dbReference type="GeneID" id="17295309"/>
<dbReference type="KEGG" id="gtt:GUITHDRAFT_165195"/>
<reference evidence="4 6" key="1">
    <citation type="journal article" date="2012" name="Nature">
        <title>Algal genomes reveal evolutionary mosaicism and the fate of nucleomorphs.</title>
        <authorList>
            <consortium name="DOE Joint Genome Institute"/>
            <person name="Curtis B.A."/>
            <person name="Tanifuji G."/>
            <person name="Burki F."/>
            <person name="Gruber A."/>
            <person name="Irimia M."/>
            <person name="Maruyama S."/>
            <person name="Arias M.C."/>
            <person name="Ball S.G."/>
            <person name="Gile G.H."/>
            <person name="Hirakawa Y."/>
            <person name="Hopkins J.F."/>
            <person name="Kuo A."/>
            <person name="Rensing S.A."/>
            <person name="Schmutz J."/>
            <person name="Symeonidi A."/>
            <person name="Elias M."/>
            <person name="Eveleigh R.J."/>
            <person name="Herman E.K."/>
            <person name="Klute M.J."/>
            <person name="Nakayama T."/>
            <person name="Obornik M."/>
            <person name="Reyes-Prieto A."/>
            <person name="Armbrust E.V."/>
            <person name="Aves S.J."/>
            <person name="Beiko R.G."/>
            <person name="Coutinho P."/>
            <person name="Dacks J.B."/>
            <person name="Durnford D.G."/>
            <person name="Fast N.M."/>
            <person name="Green B.R."/>
            <person name="Grisdale C.J."/>
            <person name="Hempel F."/>
            <person name="Henrissat B."/>
            <person name="Hoppner M.P."/>
            <person name="Ishida K."/>
            <person name="Kim E."/>
            <person name="Koreny L."/>
            <person name="Kroth P.G."/>
            <person name="Liu Y."/>
            <person name="Malik S.B."/>
            <person name="Maier U.G."/>
            <person name="McRose D."/>
            <person name="Mock T."/>
            <person name="Neilson J.A."/>
            <person name="Onodera N.T."/>
            <person name="Poole A.M."/>
            <person name="Pritham E.J."/>
            <person name="Richards T.A."/>
            <person name="Rocap G."/>
            <person name="Roy S.W."/>
            <person name="Sarai C."/>
            <person name="Schaack S."/>
            <person name="Shirato S."/>
            <person name="Slamovits C.H."/>
            <person name="Spencer D.F."/>
            <person name="Suzuki S."/>
            <person name="Worden A.Z."/>
            <person name="Zauner S."/>
            <person name="Barry K."/>
            <person name="Bell C."/>
            <person name="Bharti A.K."/>
            <person name="Crow J.A."/>
            <person name="Grimwood J."/>
            <person name="Kramer R."/>
            <person name="Lindquist E."/>
            <person name="Lucas S."/>
            <person name="Salamov A."/>
            <person name="McFadden G.I."/>
            <person name="Lane C.E."/>
            <person name="Keeling P.J."/>
            <person name="Gray M.W."/>
            <person name="Grigoriev I.V."/>
            <person name="Archibald J.M."/>
        </authorList>
    </citation>
    <scope>NUCLEOTIDE SEQUENCE</scope>
    <source>
        <strain evidence="4 6">CCMP2712</strain>
    </source>
</reference>
<gene>
    <name evidence="4" type="ORF">GUITHDRAFT_165195</name>
</gene>
<evidence type="ECO:0000313" key="6">
    <source>
        <dbReference type="Proteomes" id="UP000011087"/>
    </source>
</evidence>
<dbReference type="EMBL" id="JH993047">
    <property type="protein sequence ID" value="EKX38589.1"/>
    <property type="molecule type" value="Genomic_DNA"/>
</dbReference>
<dbReference type="OrthoDB" id="10641593at2759"/>
<feature type="region of interest" description="Disordered" evidence="2">
    <location>
        <begin position="327"/>
        <end position="355"/>
    </location>
</feature>
<keyword evidence="3" id="KW-0472">Membrane</keyword>
<name>L1IRQ6_GUITC</name>
<keyword evidence="3" id="KW-0812">Transmembrane</keyword>
<keyword evidence="3" id="KW-1133">Transmembrane helix</keyword>
<dbReference type="HOGENOM" id="CLU_684174_0_0_1"/>
<sequence length="403" mass="44571">MAEANVKSSEQEAAPSMKMKIMLLTVMAIMFAAIAVRERGYVTVEELIELAGSKDAMVKTGLVQSGAGLQFVTPSWDVSSSSKDARLADQIAKWSGSKTKFKPASGTQKLTQVDDKATSQNMLKKELRSAENTLRLSDFLSGVPTAKVAKQIEALDSHMDPKDVTGWKKRLPDAENKKQEAKKVAKIIESRKKKLENELTTTKGLDSDRAKKIRNQLQLLLAKRAALKKMISSQSGSDLPHRIWTSKNVKDGDADDDMISRLARKSDKSSTYARWLKHAESPHKPKPIKHTLHHQNFPRITAGGYLEWGKSDAHKHQGAVGAHAVEKARTQSLASTDASDKKDTKHHTEKKQAALKKASVDYSDLLKDATVDPATDTWQSIQQRAAYKVSRWMGGGYVPVYGR</sequence>
<dbReference type="Proteomes" id="UP000011087">
    <property type="component" value="Unassembled WGS sequence"/>
</dbReference>
<evidence type="ECO:0000313" key="4">
    <source>
        <dbReference type="EMBL" id="EKX38589.1"/>
    </source>
</evidence>
<dbReference type="AlphaFoldDB" id="L1IRQ6"/>
<evidence type="ECO:0000313" key="5">
    <source>
        <dbReference type="EnsemblProtists" id="EKX38589"/>
    </source>
</evidence>
<feature type="coiled-coil region" evidence="1">
    <location>
        <begin position="171"/>
        <end position="230"/>
    </location>
</feature>
<reference evidence="5" key="3">
    <citation type="submission" date="2015-06" db="UniProtKB">
        <authorList>
            <consortium name="EnsemblProtists"/>
        </authorList>
    </citation>
    <scope>IDENTIFICATION</scope>
</reference>
<evidence type="ECO:0000256" key="2">
    <source>
        <dbReference type="SAM" id="MobiDB-lite"/>
    </source>
</evidence>
<keyword evidence="6" id="KW-1185">Reference proteome</keyword>
<protein>
    <submittedName>
        <fullName evidence="4 5">Uncharacterized protein</fullName>
    </submittedName>
</protein>
<accession>L1IRQ6</accession>